<name>A0A7T5UHM1_9BACT</name>
<gene>
    <name evidence="1" type="ORF">HYS17_01980</name>
</gene>
<proteinExistence type="predicted"/>
<dbReference type="EMBL" id="CP066681">
    <property type="protein sequence ID" value="QQG36580.1"/>
    <property type="molecule type" value="Genomic_DNA"/>
</dbReference>
<reference evidence="1 2" key="1">
    <citation type="submission" date="2020-07" db="EMBL/GenBank/DDBJ databases">
        <title>Huge and variable diversity of episymbiotic CPR bacteria and DPANN archaea in groundwater ecosystems.</title>
        <authorList>
            <person name="He C.Y."/>
            <person name="Keren R."/>
            <person name="Whittaker M."/>
            <person name="Farag I.F."/>
            <person name="Doudna J."/>
            <person name="Cate J.H.D."/>
            <person name="Banfield J.F."/>
        </authorList>
    </citation>
    <scope>NUCLEOTIDE SEQUENCE [LARGE SCALE GENOMIC DNA]</scope>
    <source>
        <strain evidence="1">NC_groundwater_70_Ag_B-0.1um_54_66</strain>
    </source>
</reference>
<evidence type="ECO:0000313" key="2">
    <source>
        <dbReference type="Proteomes" id="UP000595362"/>
    </source>
</evidence>
<accession>A0A7T5UHM1</accession>
<evidence type="ECO:0000313" key="1">
    <source>
        <dbReference type="EMBL" id="QQG36580.1"/>
    </source>
</evidence>
<dbReference type="Proteomes" id="UP000595362">
    <property type="component" value="Chromosome"/>
</dbReference>
<dbReference type="AlphaFoldDB" id="A0A7T5UHM1"/>
<organism evidence="1 2">
    <name type="scientific">Micavibrio aeruginosavorus</name>
    <dbReference type="NCBI Taxonomy" id="349221"/>
    <lineage>
        <taxon>Bacteria</taxon>
        <taxon>Pseudomonadati</taxon>
        <taxon>Bdellovibrionota</taxon>
        <taxon>Bdellovibrionia</taxon>
        <taxon>Bdellovibrionales</taxon>
        <taxon>Pseudobdellovibrionaceae</taxon>
        <taxon>Micavibrio</taxon>
    </lineage>
</organism>
<sequence length="229" mass="25701">MTMDKKQALALSRDPLARAMVRRPEGLVALFAARLSQEDMAGSALYPASHIKGLYKTAGCELPETIRASRQHTLTLPNRDVFNIFLAASAKIDPHLRDGYLAKSRQHPHVIVHVVDDPALEERIAVIRRHTDQYADVLDAAGEKGAHRLTRLQARNYAAFHVIEDFAREHDLGAELDPDYHIVTDDKYLFIRCSAEFAEELWKFKPPGFGGYGYAPTPQSRPGYLPTVK</sequence>
<protein>
    <submittedName>
        <fullName evidence="1">Uncharacterized protein</fullName>
    </submittedName>
</protein>